<gene>
    <name evidence="2" type="ORF">ACFQ4G_18835</name>
</gene>
<sequence length="396" mass="44286">MDPAVPIPDWKLELLAQRRTFRDVVVMPTESIHKDSMFTGGPVWPYYPLQVRARYSKGVLPLPRDRRPRCIDPPTATLATATWCGPIIHHFGHAVADFGTRLAASSVADPTQPLLFSLNTRSKRRPPAFFWELLDHFGIDRKRIILLREPTMLRELHVFPQGERRGSLRTPCRYLDLLDRITRGTGNTDRYPLVYVSRSRLRGDEGSSPTHLIGQIGGERYLEDALAGIGAKIMYPEALPLEDQLDIYRRTDRLVFAEGSALHGLQLLGRIGAEIVVINRRRFKRVAAGALRSRARSLTYIDAVRGEICSLDVQGRRDRVRAISVLGTASLLKGLARAGIDLRDTWNDADYERTRDADIAAWRVAALAMGGHSGTEAAIATSLRRLSLIPGLEDTS</sequence>
<dbReference type="Proteomes" id="UP001597176">
    <property type="component" value="Unassembled WGS sequence"/>
</dbReference>
<dbReference type="InterPro" id="IPR049625">
    <property type="entry name" value="Glyco_transf_61_cat"/>
</dbReference>
<accession>A0ABW3X214</accession>
<dbReference type="EMBL" id="JBHTND010000034">
    <property type="protein sequence ID" value="MFD1303632.1"/>
    <property type="molecule type" value="Genomic_DNA"/>
</dbReference>
<keyword evidence="3" id="KW-1185">Reference proteome</keyword>
<reference evidence="3" key="1">
    <citation type="journal article" date="2019" name="Int. J. Syst. Evol. Microbiol.">
        <title>The Global Catalogue of Microorganisms (GCM) 10K type strain sequencing project: providing services to taxonomists for standard genome sequencing and annotation.</title>
        <authorList>
            <consortium name="The Broad Institute Genomics Platform"/>
            <consortium name="The Broad Institute Genome Sequencing Center for Infectious Disease"/>
            <person name="Wu L."/>
            <person name="Ma J."/>
        </authorList>
    </citation>
    <scope>NUCLEOTIDE SEQUENCE [LARGE SCALE GENOMIC DNA]</scope>
    <source>
        <strain evidence="3">CCUG 56108</strain>
    </source>
</reference>
<evidence type="ECO:0000313" key="3">
    <source>
        <dbReference type="Proteomes" id="UP001597176"/>
    </source>
</evidence>
<dbReference type="RefSeq" id="WP_238209135.1">
    <property type="nucleotide sequence ID" value="NZ_JBHTND010000034.1"/>
</dbReference>
<dbReference type="Pfam" id="PF04577">
    <property type="entry name" value="Glyco_transf_61"/>
    <property type="match status" value="1"/>
</dbReference>
<evidence type="ECO:0000259" key="1">
    <source>
        <dbReference type="Pfam" id="PF04577"/>
    </source>
</evidence>
<comment type="caution">
    <text evidence="2">The sequence shown here is derived from an EMBL/GenBank/DDBJ whole genome shotgun (WGS) entry which is preliminary data.</text>
</comment>
<feature type="domain" description="Glycosyltransferase 61 catalytic" evidence="1">
    <location>
        <begin position="91"/>
        <end position="264"/>
    </location>
</feature>
<name>A0ABW3X214_9HYPH</name>
<protein>
    <submittedName>
        <fullName evidence="2">Glycosyltransferase 61 family protein</fullName>
    </submittedName>
</protein>
<organism evidence="2 3">
    <name type="scientific">Methylobacterium marchantiae</name>
    <dbReference type="NCBI Taxonomy" id="600331"/>
    <lineage>
        <taxon>Bacteria</taxon>
        <taxon>Pseudomonadati</taxon>
        <taxon>Pseudomonadota</taxon>
        <taxon>Alphaproteobacteria</taxon>
        <taxon>Hyphomicrobiales</taxon>
        <taxon>Methylobacteriaceae</taxon>
        <taxon>Methylobacterium</taxon>
    </lineage>
</organism>
<proteinExistence type="predicted"/>
<evidence type="ECO:0000313" key="2">
    <source>
        <dbReference type="EMBL" id="MFD1303632.1"/>
    </source>
</evidence>